<keyword evidence="3 5" id="KW-1133">Transmembrane helix</keyword>
<dbReference type="Proteomes" id="UP000570592">
    <property type="component" value="Unassembled WGS sequence"/>
</dbReference>
<evidence type="ECO:0000256" key="3">
    <source>
        <dbReference type="ARBA" id="ARBA00022989"/>
    </source>
</evidence>
<name>A0A7L3IEN9_9PASS</name>
<feature type="non-terminal residue" evidence="6">
    <location>
        <position position="1"/>
    </location>
</feature>
<feature type="transmembrane region" description="Helical" evidence="5">
    <location>
        <begin position="87"/>
        <end position="107"/>
    </location>
</feature>
<feature type="transmembrane region" description="Helical" evidence="5">
    <location>
        <begin position="225"/>
        <end position="248"/>
    </location>
</feature>
<feature type="transmembrane region" description="Helical" evidence="5">
    <location>
        <begin position="47"/>
        <end position="67"/>
    </location>
</feature>
<dbReference type="AlphaFoldDB" id="A0A7L3IEN9"/>
<keyword evidence="2 5" id="KW-0812">Transmembrane</keyword>
<evidence type="ECO:0000313" key="7">
    <source>
        <dbReference type="Proteomes" id="UP000570592"/>
    </source>
</evidence>
<comment type="subcellular location">
    <subcellularLocation>
        <location evidence="1">Membrane</location>
        <topology evidence="1">Multi-pass membrane protein</topology>
    </subcellularLocation>
</comment>
<dbReference type="SMART" id="SM01417">
    <property type="entry name" value="Solute_trans_a"/>
    <property type="match status" value="1"/>
</dbReference>
<dbReference type="EMBL" id="VZTX01019017">
    <property type="protein sequence ID" value="NXU15489.1"/>
    <property type="molecule type" value="Genomic_DNA"/>
</dbReference>
<feature type="non-terminal residue" evidence="6">
    <location>
        <position position="348"/>
    </location>
</feature>
<dbReference type="PANTHER" id="PTHR23423">
    <property type="entry name" value="ORGANIC SOLUTE TRANSPORTER-RELATED"/>
    <property type="match status" value="1"/>
</dbReference>
<evidence type="ECO:0000313" key="6">
    <source>
        <dbReference type="EMBL" id="NXU15489.1"/>
    </source>
</evidence>
<keyword evidence="4 5" id="KW-0472">Membrane</keyword>
<protein>
    <submittedName>
        <fullName evidence="6">OSTA protein</fullName>
    </submittedName>
</protein>
<organism evidence="6 7">
    <name type="scientific">Pardalotus punctatus</name>
    <name type="common">spotted pardalote</name>
    <dbReference type="NCBI Taxonomy" id="254575"/>
    <lineage>
        <taxon>Eukaryota</taxon>
        <taxon>Metazoa</taxon>
        <taxon>Chordata</taxon>
        <taxon>Craniata</taxon>
        <taxon>Vertebrata</taxon>
        <taxon>Euteleostomi</taxon>
        <taxon>Archelosauria</taxon>
        <taxon>Archosauria</taxon>
        <taxon>Dinosauria</taxon>
        <taxon>Saurischia</taxon>
        <taxon>Theropoda</taxon>
        <taxon>Coelurosauria</taxon>
        <taxon>Aves</taxon>
        <taxon>Neognathae</taxon>
        <taxon>Neoaves</taxon>
        <taxon>Telluraves</taxon>
        <taxon>Australaves</taxon>
        <taxon>Passeriformes</taxon>
        <taxon>Meliphagoidea</taxon>
        <taxon>Pardalotidae</taxon>
        <taxon>Pardalotus</taxon>
    </lineage>
</organism>
<evidence type="ECO:0000256" key="1">
    <source>
        <dbReference type="ARBA" id="ARBA00004141"/>
    </source>
</evidence>
<evidence type="ECO:0000256" key="5">
    <source>
        <dbReference type="SAM" id="Phobius"/>
    </source>
</evidence>
<gene>
    <name evidence="6" type="primary">Slc51a_1</name>
    <name evidence="6" type="ORF">PARPUN_R07846</name>
</gene>
<sequence>AHPCSTPVLLRRFSRPLVEMLIKNFSVPAACFSLPPPSRQLLHQLDTAQLIILGLCTIMTLLSVVIYMEEVLYLTRKIRCPIKMKTLCWSSSAPTVVSVVSCFGLWFPRSMMVVEMATTAYFAVCFYFVMLVMVEGFGGKEALLSTLKDVPMVVSTGPCCCCCPCLPRITMNSATGLSPHARKKLKLLILGTFQYAFFRAIAVFLGLVLAADGNYNPADISAESVALWINTLVAVSTLFGLWALGILFRQARLHLAEQNMQAKFTCFQIMVLLTALQPAIFSILANNGNIACSPPFSSKARSQQMNMQLLIPQTFILAVLTRMYYRKQDDKPGYQPVGFAPTGADVKA</sequence>
<feature type="transmembrane region" description="Helical" evidence="5">
    <location>
        <begin position="187"/>
        <end position="210"/>
    </location>
</feature>
<evidence type="ECO:0000256" key="4">
    <source>
        <dbReference type="ARBA" id="ARBA00023136"/>
    </source>
</evidence>
<feature type="transmembrane region" description="Helical" evidence="5">
    <location>
        <begin position="305"/>
        <end position="325"/>
    </location>
</feature>
<accession>A0A7L3IEN9</accession>
<feature type="transmembrane region" description="Helical" evidence="5">
    <location>
        <begin position="269"/>
        <end position="285"/>
    </location>
</feature>
<dbReference type="GO" id="GO:0016020">
    <property type="term" value="C:membrane"/>
    <property type="evidence" value="ECO:0007669"/>
    <property type="project" value="UniProtKB-SubCell"/>
</dbReference>
<feature type="transmembrane region" description="Helical" evidence="5">
    <location>
        <begin position="119"/>
        <end position="138"/>
    </location>
</feature>
<proteinExistence type="predicted"/>
<evidence type="ECO:0000256" key="2">
    <source>
        <dbReference type="ARBA" id="ARBA00022692"/>
    </source>
</evidence>
<reference evidence="6 7" key="1">
    <citation type="submission" date="2019-09" db="EMBL/GenBank/DDBJ databases">
        <title>Bird 10,000 Genomes (B10K) Project - Family phase.</title>
        <authorList>
            <person name="Zhang G."/>
        </authorList>
    </citation>
    <scope>NUCLEOTIDE SEQUENCE [LARGE SCALE GENOMIC DNA]</scope>
    <source>
        <strain evidence="6">B10K-DU-029-51</strain>
    </source>
</reference>
<dbReference type="Pfam" id="PF03619">
    <property type="entry name" value="Solute_trans_a"/>
    <property type="match status" value="1"/>
</dbReference>
<keyword evidence="7" id="KW-1185">Reference proteome</keyword>
<dbReference type="InterPro" id="IPR005178">
    <property type="entry name" value="Ostalpha/TMEM184C"/>
</dbReference>
<comment type="caution">
    <text evidence="6">The sequence shown here is derived from an EMBL/GenBank/DDBJ whole genome shotgun (WGS) entry which is preliminary data.</text>
</comment>